<sequence length="109" mass="12305">MTEEQFRIAISGMELAESNRIIAHDLLVKHVRRKLIVRRTGLSNTRIGQIEKNVLANYAKRLEALGLVRVEVLVSPENVAQVRAMEELDRFPAYSEQGTEDETLEAATS</sequence>
<evidence type="ECO:0000256" key="1">
    <source>
        <dbReference type="ARBA" id="ARBA00023015"/>
    </source>
</evidence>
<evidence type="ECO:0000256" key="2">
    <source>
        <dbReference type="ARBA" id="ARBA00023163"/>
    </source>
</evidence>
<accession>Q2SG87</accession>
<evidence type="ECO:0000259" key="3">
    <source>
        <dbReference type="Pfam" id="PF16509"/>
    </source>
</evidence>
<dbReference type="AlphaFoldDB" id="Q2SG87"/>
<evidence type="ECO:0000313" key="4">
    <source>
        <dbReference type="EMBL" id="ABC30337.1"/>
    </source>
</evidence>
<dbReference type="KEGG" id="hch:HCH_03596"/>
<name>Q2SG87_HAHCH</name>
<gene>
    <name evidence="4" type="ordered locus">HCH_03596</name>
</gene>
<dbReference type="InterPro" id="IPR032428">
    <property type="entry name" value="TrfB"/>
</dbReference>
<evidence type="ECO:0000313" key="5">
    <source>
        <dbReference type="Proteomes" id="UP000000238"/>
    </source>
</evidence>
<organism evidence="4 5">
    <name type="scientific">Hahella chejuensis (strain KCTC 2396)</name>
    <dbReference type="NCBI Taxonomy" id="349521"/>
    <lineage>
        <taxon>Bacteria</taxon>
        <taxon>Pseudomonadati</taxon>
        <taxon>Pseudomonadota</taxon>
        <taxon>Gammaproteobacteria</taxon>
        <taxon>Oceanospirillales</taxon>
        <taxon>Hahellaceae</taxon>
        <taxon>Hahella</taxon>
    </lineage>
</organism>
<dbReference type="OrthoDB" id="9880240at2"/>
<keyword evidence="5" id="KW-1185">Reference proteome</keyword>
<reference evidence="4 5" key="1">
    <citation type="journal article" date="2005" name="Nucleic Acids Res.">
        <title>Genomic blueprint of Hahella chejuensis, a marine microbe producing an algicidal agent.</title>
        <authorList>
            <person name="Jeong H."/>
            <person name="Yim J.H."/>
            <person name="Lee C."/>
            <person name="Choi S.-H."/>
            <person name="Park Y.K."/>
            <person name="Yoon S.H."/>
            <person name="Hur C.-G."/>
            <person name="Kang H.-Y."/>
            <person name="Kim D."/>
            <person name="Lee H.H."/>
            <person name="Park K.H."/>
            <person name="Park S.-H."/>
            <person name="Park H.-S."/>
            <person name="Lee H.K."/>
            <person name="Oh T.K."/>
            <person name="Kim J.F."/>
        </authorList>
    </citation>
    <scope>NUCLEOTIDE SEQUENCE [LARGE SCALE GENOMIC DNA]</scope>
    <source>
        <strain evidence="4 5">KCTC 2396</strain>
    </source>
</reference>
<protein>
    <recommendedName>
        <fullName evidence="3">TrfB transcriptional repressor protein domain-containing protein</fullName>
    </recommendedName>
</protein>
<dbReference type="EMBL" id="CP000155">
    <property type="protein sequence ID" value="ABC30337.1"/>
    <property type="molecule type" value="Genomic_DNA"/>
</dbReference>
<keyword evidence="2" id="KW-0804">Transcription</keyword>
<dbReference type="STRING" id="349521.HCH_03596"/>
<dbReference type="InterPro" id="IPR053721">
    <property type="entry name" value="Fimbrial_Adhesin_Reg"/>
</dbReference>
<dbReference type="Proteomes" id="UP000000238">
    <property type="component" value="Chromosome"/>
</dbReference>
<dbReference type="Pfam" id="PF16509">
    <property type="entry name" value="KORA"/>
    <property type="match status" value="1"/>
</dbReference>
<dbReference type="Gene3D" id="1.10.10.2690">
    <property type="match status" value="1"/>
</dbReference>
<dbReference type="HOGENOM" id="CLU_2180152_0_0_6"/>
<feature type="domain" description="TrfB transcriptional repressor protein" evidence="3">
    <location>
        <begin position="1"/>
        <end position="84"/>
    </location>
</feature>
<keyword evidence="1" id="KW-0805">Transcription regulation</keyword>
<dbReference type="RefSeq" id="WP_011397405.1">
    <property type="nucleotide sequence ID" value="NC_007645.1"/>
</dbReference>
<proteinExistence type="predicted"/>